<dbReference type="EMBL" id="CP043026">
    <property type="protein sequence ID" value="QEH62277.1"/>
    <property type="molecule type" value="Genomic_DNA"/>
</dbReference>
<gene>
    <name evidence="3" type="ORF">SCHIN_v1c10840</name>
</gene>
<dbReference type="Pfam" id="PF00455">
    <property type="entry name" value="DeoRC"/>
    <property type="match status" value="1"/>
</dbReference>
<dbReference type="KEGG" id="schi:SCHIN_v1c10840"/>
<dbReference type="SUPFAM" id="SSF100950">
    <property type="entry name" value="NagB/RpiA/CoA transferase-like"/>
    <property type="match status" value="1"/>
</dbReference>
<dbReference type="RefSeq" id="WP_166508640.1">
    <property type="nucleotide sequence ID" value="NZ_CP043026.1"/>
</dbReference>
<dbReference type="AlphaFoldDB" id="A0A5B9Y7H9"/>
<dbReference type="InterPro" id="IPR037171">
    <property type="entry name" value="NagB/RpiA_transferase-like"/>
</dbReference>
<protein>
    <submittedName>
        <fullName evidence="3">DeoR/GlpR transcriptional regulator</fullName>
    </submittedName>
</protein>
<dbReference type="InterPro" id="IPR050313">
    <property type="entry name" value="Carb_Metab_HTH_regulators"/>
</dbReference>
<dbReference type="Proteomes" id="UP000323144">
    <property type="component" value="Chromosome"/>
</dbReference>
<organism evidence="3 4">
    <name type="scientific">Spiroplasma chinense</name>
    <dbReference type="NCBI Taxonomy" id="216932"/>
    <lineage>
        <taxon>Bacteria</taxon>
        <taxon>Bacillati</taxon>
        <taxon>Mycoplasmatota</taxon>
        <taxon>Mollicutes</taxon>
        <taxon>Entomoplasmatales</taxon>
        <taxon>Spiroplasmataceae</taxon>
        <taxon>Spiroplasma</taxon>
    </lineage>
</organism>
<dbReference type="InterPro" id="IPR014036">
    <property type="entry name" value="DeoR-like_C"/>
</dbReference>
<evidence type="ECO:0000259" key="2">
    <source>
        <dbReference type="Pfam" id="PF00455"/>
    </source>
</evidence>
<accession>A0A5B9Y7H9</accession>
<dbReference type="PANTHER" id="PTHR30363:SF4">
    <property type="entry name" value="GLYCEROL-3-PHOSPHATE REGULON REPRESSOR"/>
    <property type="match status" value="1"/>
</dbReference>
<evidence type="ECO:0000313" key="3">
    <source>
        <dbReference type="EMBL" id="QEH62277.1"/>
    </source>
</evidence>
<proteinExistence type="predicted"/>
<dbReference type="PANTHER" id="PTHR30363">
    <property type="entry name" value="HTH-TYPE TRANSCRIPTIONAL REGULATOR SRLR-RELATED"/>
    <property type="match status" value="1"/>
</dbReference>
<reference evidence="3 4" key="1">
    <citation type="submission" date="2019-08" db="EMBL/GenBank/DDBJ databases">
        <title>Complete genome sequence of Spiroplasma chinense CCH (DSM 19755).</title>
        <authorList>
            <person name="Shen H.-Y."/>
            <person name="Lin Y.-C."/>
            <person name="Chou L."/>
            <person name="Kuo C.-H."/>
        </authorList>
    </citation>
    <scope>NUCLEOTIDE SEQUENCE [LARGE SCALE GENOMIC DNA]</scope>
    <source>
        <strain evidence="3 4">CCH</strain>
    </source>
</reference>
<dbReference type="Gene3D" id="3.40.50.1360">
    <property type="match status" value="1"/>
</dbReference>
<evidence type="ECO:0000256" key="1">
    <source>
        <dbReference type="ARBA" id="ARBA00022491"/>
    </source>
</evidence>
<name>A0A5B9Y7H9_9MOLU</name>
<evidence type="ECO:0000313" key="4">
    <source>
        <dbReference type="Proteomes" id="UP000323144"/>
    </source>
</evidence>
<dbReference type="SMART" id="SM01134">
    <property type="entry name" value="DeoRC"/>
    <property type="match status" value="1"/>
</dbReference>
<feature type="domain" description="DeoR-like transcriptional repressor C-terminal sensor" evidence="2">
    <location>
        <begin position="78"/>
        <end position="234"/>
    </location>
</feature>
<keyword evidence="4" id="KW-1185">Reference proteome</keyword>
<sequence length="235" mass="26675">MNKERLNNTWNFLKTKNSHTSKTLLKYAKQNNINEMTFRRDLHLLEKNGFVKLHYGYLEVLTPELELTENIKVIKLVNLNLKEQIALEAVKLLENNDSIFVGPGSTCEVFVTQINVRVQLLVTNGINVLSKASKNNFVNTLIMVGGKLIHNTSIIAGSSAINQLDDFAFKKAFITAQHIDEDGNVYVDNHSELNFIKKVVSVSEKKYLLVDSTKYNSKGLIKICNLMQFDKVITK</sequence>
<keyword evidence="1" id="KW-0678">Repressor</keyword>